<dbReference type="GO" id="GO:0005576">
    <property type="term" value="C:extracellular region"/>
    <property type="evidence" value="ECO:0007669"/>
    <property type="project" value="UniProtKB-SubCell"/>
</dbReference>
<evidence type="ECO:0000256" key="3">
    <source>
        <dbReference type="ARBA" id="ARBA00018392"/>
    </source>
</evidence>
<dbReference type="GO" id="GO:0030572">
    <property type="term" value="F:phosphatidyltransferase activity"/>
    <property type="evidence" value="ECO:0007669"/>
    <property type="project" value="UniProtKB-ARBA"/>
</dbReference>
<feature type="domain" description="PLD phosphodiesterase" evidence="6">
    <location>
        <begin position="142"/>
        <end position="169"/>
    </location>
</feature>
<evidence type="ECO:0000256" key="4">
    <source>
        <dbReference type="ARBA" id="ARBA00022525"/>
    </source>
</evidence>
<dbReference type="GO" id="GO:0032049">
    <property type="term" value="P:cardiolipin biosynthetic process"/>
    <property type="evidence" value="ECO:0007669"/>
    <property type="project" value="UniProtKB-ARBA"/>
</dbReference>
<dbReference type="InterPro" id="IPR001736">
    <property type="entry name" value="PLipase_D/transphosphatidylase"/>
</dbReference>
<accession>A0A6I4T1P4</accession>
<evidence type="ECO:0000313" key="8">
    <source>
        <dbReference type="Proteomes" id="UP000438476"/>
    </source>
</evidence>
<dbReference type="EMBL" id="WTYT01000002">
    <property type="protein sequence ID" value="MXO65124.1"/>
    <property type="molecule type" value="Genomic_DNA"/>
</dbReference>
<gene>
    <name evidence="7" type="ORF">GRI91_05100</name>
</gene>
<dbReference type="Gene3D" id="3.30.870.10">
    <property type="entry name" value="Endonuclease Chain A"/>
    <property type="match status" value="2"/>
</dbReference>
<dbReference type="PANTHER" id="PTHR21248">
    <property type="entry name" value="CARDIOLIPIN SYNTHASE"/>
    <property type="match status" value="1"/>
</dbReference>
<dbReference type="Pfam" id="PF13091">
    <property type="entry name" value="PLDc_2"/>
    <property type="match status" value="2"/>
</dbReference>
<reference evidence="7 8" key="1">
    <citation type="submission" date="2019-12" db="EMBL/GenBank/DDBJ databases">
        <title>Genomic-based taxomic classification of the family Erythrobacteraceae.</title>
        <authorList>
            <person name="Xu L."/>
        </authorList>
    </citation>
    <scope>NUCLEOTIDE SEQUENCE [LARGE SCALE GENOMIC DNA]</scope>
    <source>
        <strain evidence="7 8">LMG 29518</strain>
    </source>
</reference>
<name>A0A6I4T1P4_9SPHN</name>
<comment type="function">
    <text evidence="1">Could be a virulence factor.</text>
</comment>
<organism evidence="7 8">
    <name type="scientific">Altericroceibacterium endophyticum</name>
    <dbReference type="NCBI Taxonomy" id="1808508"/>
    <lineage>
        <taxon>Bacteria</taxon>
        <taxon>Pseudomonadati</taxon>
        <taxon>Pseudomonadota</taxon>
        <taxon>Alphaproteobacteria</taxon>
        <taxon>Sphingomonadales</taxon>
        <taxon>Erythrobacteraceae</taxon>
        <taxon>Altericroceibacterium</taxon>
    </lineage>
</organism>
<sequence length="416" mass="47074">MLSDVGAKSQGFPLAMRCYRRMMTSTLPARGNPLAYRDPESFQAHAQGLDLTFHPQGSARLRALLDLIDDARVSLKVCFYIFATDYTGQKVRDALQKAAERGVAVTLLVDGFGAEADEAFFAGFIKAGGDFRVFSPRWSRRYLIRNHQKILLVDGRKAMLGGFNIENSYFAPPRDNGWNDLGVTIEGPVVDPIGEWFARLEEWTGNPKAQWRVIRRMVRQWDGGSGPVRVLVGGPTRGLSSWAHAVGRDLQRANRIDMVMAYFSPSPRLRKRLRRIARKGEARLILAGKSDNTATIAASRALYRKLLDAGAAIYEFQPCKLHTKLIVLDDVVYLGSANFDMRSLYINLEIVLRIEDAGLAEQLREFIDHYCPASERVTKQAHEKRATFFNRIRWWASWFLVSVVDYTVSRRLNLGQ</sequence>
<proteinExistence type="predicted"/>
<protein>
    <recommendedName>
        <fullName evidence="3">Phospholipase D</fullName>
    </recommendedName>
    <alternativeName>
        <fullName evidence="5">Choline phosphatase</fullName>
    </alternativeName>
</protein>
<keyword evidence="4" id="KW-0964">Secreted</keyword>
<dbReference type="SUPFAM" id="SSF56024">
    <property type="entry name" value="Phospholipase D/nuclease"/>
    <property type="match status" value="2"/>
</dbReference>
<dbReference type="Proteomes" id="UP000438476">
    <property type="component" value="Unassembled WGS sequence"/>
</dbReference>
<dbReference type="InterPro" id="IPR025202">
    <property type="entry name" value="PLD-like_dom"/>
</dbReference>
<evidence type="ECO:0000259" key="6">
    <source>
        <dbReference type="PROSITE" id="PS50035"/>
    </source>
</evidence>
<dbReference type="PANTHER" id="PTHR21248:SF12">
    <property type="entry name" value="CARDIOLIPIN SYNTHASE C"/>
    <property type="match status" value="1"/>
</dbReference>
<dbReference type="SMART" id="SM00155">
    <property type="entry name" value="PLDc"/>
    <property type="match status" value="2"/>
</dbReference>
<keyword evidence="8" id="KW-1185">Reference proteome</keyword>
<evidence type="ECO:0000313" key="7">
    <source>
        <dbReference type="EMBL" id="MXO65124.1"/>
    </source>
</evidence>
<feature type="domain" description="PLD phosphodiesterase" evidence="6">
    <location>
        <begin position="321"/>
        <end position="343"/>
    </location>
</feature>
<evidence type="ECO:0000256" key="2">
    <source>
        <dbReference type="ARBA" id="ARBA00004613"/>
    </source>
</evidence>
<evidence type="ECO:0000256" key="1">
    <source>
        <dbReference type="ARBA" id="ARBA00003145"/>
    </source>
</evidence>
<dbReference type="CDD" id="cd09159">
    <property type="entry name" value="PLDc_ybhO_like_2"/>
    <property type="match status" value="1"/>
</dbReference>
<comment type="caution">
    <text evidence="7">The sequence shown here is derived from an EMBL/GenBank/DDBJ whole genome shotgun (WGS) entry which is preliminary data.</text>
</comment>
<dbReference type="PROSITE" id="PS50035">
    <property type="entry name" value="PLD"/>
    <property type="match status" value="2"/>
</dbReference>
<comment type="subcellular location">
    <subcellularLocation>
        <location evidence="2">Secreted</location>
    </subcellularLocation>
</comment>
<dbReference type="AlphaFoldDB" id="A0A6I4T1P4"/>
<dbReference type="CDD" id="cd09110">
    <property type="entry name" value="PLDc_CLS_1"/>
    <property type="match status" value="1"/>
</dbReference>
<evidence type="ECO:0000256" key="5">
    <source>
        <dbReference type="ARBA" id="ARBA00029594"/>
    </source>
</evidence>